<dbReference type="InterPro" id="IPR013780">
    <property type="entry name" value="Glyco_hydro_b"/>
</dbReference>
<dbReference type="SUPFAM" id="SSF51445">
    <property type="entry name" value="(Trans)glycosidases"/>
    <property type="match status" value="1"/>
</dbReference>
<dbReference type="EC" id="3.2.1.-" evidence="5"/>
<sequence length="613" mass="71466">MKKTVQYIFIFISLNLHAQIERIDPPNWWVGMRTKQITLLVYGSAIQDLEPSINYSGVKILKTEKVESPNYLFVTIDIDSNTIPGDAKIEFKKNGKTKITKSFPLLNREKNSANRIGFSTKDAILLIVPDRFANGNPKNDNTPKSIEKANRNDESGRHGGDIQGIINHLDYIQSLGYTQIWNTPLVENNMPNYSYHGYAATDFYKIDERFGTNEEFKTLVSEAKKRNIGLIWDVVLNHCGSQYYFIKDVPTKDWMNFQDSKKRTNHIKSTLLDPYATIQDREEYTNGWFDGHMPDLNQKNPLVASYLTQNTIWWIEYANLSGFREDTFSYADKDFLSNWTKTIMDEYPNFNIVGEEMTNVTELSAYWQKDKINADGYRCFLPTLMDFSLTDNLIKSLSTNNDWESTWKEFYKGMGQDYHYANPNNLLIFPDNHDMDRFYTRIKNDFESWKLGMTLYTTMRGIPQLYYGTELLFTNEKAGNDGQRRADLFGGWEGDTKNAITEKGLDAKELEAQKYLSKLLNWRKTATVIHNGKFIHYAPEKNDVYVYFRYNENQKVMVILNKNKEKVLLDMKKYYKMIPETFTAKDIINDREITIQKTLEIAPRSALILDLNK</sequence>
<dbReference type="PANTHER" id="PTHR10357:SF210">
    <property type="entry name" value="MALTODEXTRIN GLUCOSIDASE"/>
    <property type="match status" value="1"/>
</dbReference>
<accession>A0ABW3IY58</accession>
<keyword evidence="6" id="KW-1185">Reference proteome</keyword>
<dbReference type="Pfam" id="PF10438">
    <property type="entry name" value="Cyc-maltodext_C"/>
    <property type="match status" value="1"/>
</dbReference>
<dbReference type="Gene3D" id="2.60.40.10">
    <property type="entry name" value="Immunoglobulins"/>
    <property type="match status" value="1"/>
</dbReference>
<dbReference type="SMART" id="SM00642">
    <property type="entry name" value="Aamy"/>
    <property type="match status" value="1"/>
</dbReference>
<evidence type="ECO:0000313" key="6">
    <source>
        <dbReference type="Proteomes" id="UP001597051"/>
    </source>
</evidence>
<dbReference type="SUPFAM" id="SSF51011">
    <property type="entry name" value="Glycosyl hydrolase domain"/>
    <property type="match status" value="1"/>
</dbReference>
<feature type="domain" description="Glycosyl hydrolase family 13 catalytic" evidence="4">
    <location>
        <begin position="126"/>
        <end position="523"/>
    </location>
</feature>
<keyword evidence="2 5" id="KW-0326">Glycosidase</keyword>
<feature type="region of interest" description="Disordered" evidence="3">
    <location>
        <begin position="135"/>
        <end position="159"/>
    </location>
</feature>
<dbReference type="SUPFAM" id="SSF81296">
    <property type="entry name" value="E set domains"/>
    <property type="match status" value="1"/>
</dbReference>
<dbReference type="Gene3D" id="2.60.40.1180">
    <property type="entry name" value="Golgi alpha-mannosidase II"/>
    <property type="match status" value="1"/>
</dbReference>
<comment type="caution">
    <text evidence="5">The sequence shown here is derived from an EMBL/GenBank/DDBJ whole genome shotgun (WGS) entry which is preliminary data.</text>
</comment>
<evidence type="ECO:0000256" key="1">
    <source>
        <dbReference type="ARBA" id="ARBA00022801"/>
    </source>
</evidence>
<feature type="compositionally biased region" description="Basic and acidic residues" evidence="3">
    <location>
        <begin position="145"/>
        <end position="159"/>
    </location>
</feature>
<dbReference type="InterPro" id="IPR013783">
    <property type="entry name" value="Ig-like_fold"/>
</dbReference>
<dbReference type="InterPro" id="IPR006047">
    <property type="entry name" value="GH13_cat_dom"/>
</dbReference>
<evidence type="ECO:0000256" key="2">
    <source>
        <dbReference type="ARBA" id="ARBA00023295"/>
    </source>
</evidence>
<dbReference type="GO" id="GO:0016798">
    <property type="term" value="F:hydrolase activity, acting on glycosyl bonds"/>
    <property type="evidence" value="ECO:0007669"/>
    <property type="project" value="UniProtKB-KW"/>
</dbReference>
<dbReference type="InterPro" id="IPR014756">
    <property type="entry name" value="Ig_E-set"/>
</dbReference>
<gene>
    <name evidence="5" type="ORF">ACFQ0S_00615</name>
</gene>
<dbReference type="PANTHER" id="PTHR10357">
    <property type="entry name" value="ALPHA-AMYLASE FAMILY MEMBER"/>
    <property type="match status" value="1"/>
</dbReference>
<evidence type="ECO:0000256" key="3">
    <source>
        <dbReference type="SAM" id="MobiDB-lite"/>
    </source>
</evidence>
<evidence type="ECO:0000259" key="4">
    <source>
        <dbReference type="SMART" id="SM00642"/>
    </source>
</evidence>
<name>A0ABW3IY58_9FLAO</name>
<dbReference type="RefSeq" id="WP_379755568.1">
    <property type="nucleotide sequence ID" value="NZ_JBHSYB010000020.1"/>
</dbReference>
<dbReference type="CDD" id="cd11340">
    <property type="entry name" value="AmyAc_bac_CMD_like_3"/>
    <property type="match status" value="1"/>
</dbReference>
<dbReference type="InterPro" id="IPR019492">
    <property type="entry name" value="Cyclo-malto-dextrinase_C"/>
</dbReference>
<dbReference type="EMBL" id="JBHTIZ010000005">
    <property type="protein sequence ID" value="MFD0982966.1"/>
    <property type="molecule type" value="Genomic_DNA"/>
</dbReference>
<dbReference type="Pfam" id="PF00128">
    <property type="entry name" value="Alpha-amylase"/>
    <property type="match status" value="1"/>
</dbReference>
<proteinExistence type="predicted"/>
<dbReference type="InterPro" id="IPR015171">
    <property type="entry name" value="Cyc-maltodext_N"/>
</dbReference>
<dbReference type="InterPro" id="IPR017853">
    <property type="entry name" value="GH"/>
</dbReference>
<organism evidence="5 6">
    <name type="scientific">Flavobacterium myungsuense</name>
    <dbReference type="NCBI Taxonomy" id="651823"/>
    <lineage>
        <taxon>Bacteria</taxon>
        <taxon>Pseudomonadati</taxon>
        <taxon>Bacteroidota</taxon>
        <taxon>Flavobacteriia</taxon>
        <taxon>Flavobacteriales</taxon>
        <taxon>Flavobacteriaceae</taxon>
        <taxon>Flavobacterium</taxon>
    </lineage>
</organism>
<reference evidence="6" key="1">
    <citation type="journal article" date="2019" name="Int. J. Syst. Evol. Microbiol.">
        <title>The Global Catalogue of Microorganisms (GCM) 10K type strain sequencing project: providing services to taxonomists for standard genome sequencing and annotation.</title>
        <authorList>
            <consortium name="The Broad Institute Genomics Platform"/>
            <consortium name="The Broad Institute Genome Sequencing Center for Infectious Disease"/>
            <person name="Wu L."/>
            <person name="Ma J."/>
        </authorList>
    </citation>
    <scope>NUCLEOTIDE SEQUENCE [LARGE SCALE GENOMIC DNA]</scope>
    <source>
        <strain evidence="6">CECT 7649</strain>
    </source>
</reference>
<dbReference type="Pfam" id="PF09087">
    <property type="entry name" value="Cyc-maltodext_N"/>
    <property type="match status" value="1"/>
</dbReference>
<dbReference type="Proteomes" id="UP001597051">
    <property type="component" value="Unassembled WGS sequence"/>
</dbReference>
<dbReference type="Gene3D" id="3.20.20.80">
    <property type="entry name" value="Glycosidases"/>
    <property type="match status" value="1"/>
</dbReference>
<protein>
    <submittedName>
        <fullName evidence="5">Glycoside hydrolase family 13 protein</fullName>
        <ecNumber evidence="5">3.2.1.-</ecNumber>
    </submittedName>
</protein>
<evidence type="ECO:0000313" key="5">
    <source>
        <dbReference type="EMBL" id="MFD0982966.1"/>
    </source>
</evidence>
<keyword evidence="1 5" id="KW-0378">Hydrolase</keyword>